<dbReference type="Proteomes" id="UP001165060">
    <property type="component" value="Unassembled WGS sequence"/>
</dbReference>
<dbReference type="CDD" id="cd06257">
    <property type="entry name" value="DnaJ"/>
    <property type="match status" value="1"/>
</dbReference>
<name>A0ABQ6MQ84_9STRA</name>
<feature type="region of interest" description="Disordered" evidence="1">
    <location>
        <begin position="122"/>
        <end position="152"/>
    </location>
</feature>
<comment type="caution">
    <text evidence="3">The sequence shown here is derived from an EMBL/GenBank/DDBJ whole genome shotgun (WGS) entry which is preliminary data.</text>
</comment>
<proteinExistence type="predicted"/>
<dbReference type="InterPro" id="IPR036869">
    <property type="entry name" value="J_dom_sf"/>
</dbReference>
<dbReference type="EMBL" id="BRYB01000470">
    <property type="protein sequence ID" value="GMI30600.1"/>
    <property type="molecule type" value="Genomic_DNA"/>
</dbReference>
<dbReference type="InterPro" id="IPR001623">
    <property type="entry name" value="DnaJ_domain"/>
</dbReference>
<keyword evidence="4" id="KW-1185">Reference proteome</keyword>
<reference evidence="3 4" key="1">
    <citation type="journal article" date="2023" name="Commun. Biol.">
        <title>Genome analysis of Parmales, the sister group of diatoms, reveals the evolutionary specialization of diatoms from phago-mixotrophs to photoautotrophs.</title>
        <authorList>
            <person name="Ban H."/>
            <person name="Sato S."/>
            <person name="Yoshikawa S."/>
            <person name="Yamada K."/>
            <person name="Nakamura Y."/>
            <person name="Ichinomiya M."/>
            <person name="Sato N."/>
            <person name="Blanc-Mathieu R."/>
            <person name="Endo H."/>
            <person name="Kuwata A."/>
            <person name="Ogata H."/>
        </authorList>
    </citation>
    <scope>NUCLEOTIDE SEQUENCE [LARGE SCALE GENOMIC DNA]</scope>
</reference>
<accession>A0ABQ6MQ84</accession>
<evidence type="ECO:0000259" key="2">
    <source>
        <dbReference type="SMART" id="SM00271"/>
    </source>
</evidence>
<dbReference type="Gene3D" id="1.10.287.110">
    <property type="entry name" value="DnaJ domain"/>
    <property type="match status" value="1"/>
</dbReference>
<gene>
    <name evidence="3" type="ORF">TeGR_g2135</name>
</gene>
<organism evidence="3 4">
    <name type="scientific">Tetraparma gracilis</name>
    <dbReference type="NCBI Taxonomy" id="2962635"/>
    <lineage>
        <taxon>Eukaryota</taxon>
        <taxon>Sar</taxon>
        <taxon>Stramenopiles</taxon>
        <taxon>Ochrophyta</taxon>
        <taxon>Bolidophyceae</taxon>
        <taxon>Parmales</taxon>
        <taxon>Triparmaceae</taxon>
        <taxon>Tetraparma</taxon>
    </lineage>
</organism>
<sequence>MLGPLRSPSRLLTPLLSRFLSSYSALLQLPPSATISDVKSQFRALAKEHHPDLVGPGHEAEMAALLSAYHDALEDLGGDTQGGGSKICTDAEIFTVQEMHAMDGFDVRVFTIALDEAAALGAGEQPSPNSASPPPPPPLPPPPLASDESGALASSIPSLGVVPASLYDSVSDLKRDLQSLHSSSLDLENRPLDRDGLFEGWEVVHGGRALSYHLFLEDYEVGHGDEMHVVVERGGRSRMKEAEEKEYRRRLRLKKEAAMGKAASRR</sequence>
<evidence type="ECO:0000313" key="3">
    <source>
        <dbReference type="EMBL" id="GMI30600.1"/>
    </source>
</evidence>
<dbReference type="SMART" id="SM00271">
    <property type="entry name" value="DnaJ"/>
    <property type="match status" value="1"/>
</dbReference>
<evidence type="ECO:0000313" key="4">
    <source>
        <dbReference type="Proteomes" id="UP001165060"/>
    </source>
</evidence>
<feature type="compositionally biased region" description="Pro residues" evidence="1">
    <location>
        <begin position="131"/>
        <end position="144"/>
    </location>
</feature>
<dbReference type="SUPFAM" id="SSF46565">
    <property type="entry name" value="Chaperone J-domain"/>
    <property type="match status" value="1"/>
</dbReference>
<feature type="domain" description="J" evidence="2">
    <location>
        <begin position="21"/>
        <end position="93"/>
    </location>
</feature>
<protein>
    <recommendedName>
        <fullName evidence="2">J domain-containing protein</fullName>
    </recommendedName>
</protein>
<evidence type="ECO:0000256" key="1">
    <source>
        <dbReference type="SAM" id="MobiDB-lite"/>
    </source>
</evidence>